<name>M1EAN7_BPS16</name>
<organismHost>
    <name type="scientific">Salmonella enterica</name>
    <name type="common">Salmonella choleraesuis</name>
    <dbReference type="NCBI Taxonomy" id="28901"/>
</organismHost>
<dbReference type="Proteomes" id="UP000011284">
    <property type="component" value="Segment"/>
</dbReference>
<evidence type="ECO:0000313" key="2">
    <source>
        <dbReference type="Proteomes" id="UP000011284"/>
    </source>
</evidence>
<sequence length="104" mass="12047">MNFNIWECKMSFPKLEVGDLLVTRCYDGNERIEICQYKGQTGFLMYTIYDEMLEDGICRSQLERFIKDTEALPHLAQIIHKSSSYVYAAKMSYIANKTNQKGTG</sequence>
<dbReference type="RefSeq" id="YP_007501139.1">
    <property type="nucleotide sequence ID" value="NC_020416.1"/>
</dbReference>
<accession>M1EAN7</accession>
<dbReference type="InterPro" id="IPR057121">
    <property type="entry name" value="Phage_tudor-like"/>
</dbReference>
<dbReference type="Pfam" id="PF24144">
    <property type="entry name" value="Phage_tudor"/>
    <property type="match status" value="1"/>
</dbReference>
<dbReference type="GeneID" id="14675340"/>
<protein>
    <submittedName>
        <fullName evidence="1">Uncharacterized protein</fullName>
    </submittedName>
</protein>
<reference evidence="1 2" key="1">
    <citation type="journal article" date="2013" name="Mol. Microbiol.">
        <title>Long tail fibres of the novel broad-host-range T-even bacteriophage S16 specifically recognize Salmonella OmpC.</title>
        <authorList>
            <person name="Marti R."/>
            <person name="Zurfluh K."/>
            <person name="Hagens S."/>
            <person name="Pianezzi J."/>
            <person name="Klumpp J."/>
            <person name="Loessner M.J."/>
        </authorList>
    </citation>
    <scope>NUCLEOTIDE SEQUENCE [LARGE SCALE GENOMIC DNA]</scope>
</reference>
<organism evidence="1 2">
    <name type="scientific">Salmonella phage S16</name>
    <name type="common">Salmonella phage vB_SenM-S16</name>
    <dbReference type="NCBI Taxonomy" id="1087482"/>
    <lineage>
        <taxon>Viruses</taxon>
        <taxon>Duplodnaviria</taxon>
        <taxon>Heunggongvirae</taxon>
        <taxon>Uroviricota</taxon>
        <taxon>Caudoviricetes</taxon>
        <taxon>Pantevenvirales</taxon>
        <taxon>Straboviridae</taxon>
        <taxon>Tevenvirinae</taxon>
        <taxon>Gelderlandvirus</taxon>
        <taxon>Gelderlandvirus s16</taxon>
    </lineage>
</organism>
<keyword evidence="2" id="KW-1185">Reference proteome</keyword>
<dbReference type="EMBL" id="HQ331142">
    <property type="protein sequence ID" value="AEO97062.1"/>
    <property type="molecule type" value="Genomic_DNA"/>
</dbReference>
<evidence type="ECO:0000313" key="1">
    <source>
        <dbReference type="EMBL" id="AEO97062.1"/>
    </source>
</evidence>
<proteinExistence type="predicted"/>
<dbReference type="KEGG" id="vg:14675340"/>
<dbReference type="OrthoDB" id="23865at10239"/>